<dbReference type="Pfam" id="PF10502">
    <property type="entry name" value="Peptidase_S26"/>
    <property type="match status" value="1"/>
</dbReference>
<evidence type="ECO:0000256" key="6">
    <source>
        <dbReference type="SAM" id="Phobius"/>
    </source>
</evidence>
<dbReference type="InterPro" id="IPR036286">
    <property type="entry name" value="LexA/Signal_pep-like_sf"/>
</dbReference>
<evidence type="ECO:0000256" key="5">
    <source>
        <dbReference type="NCBIfam" id="TIGR02228"/>
    </source>
</evidence>
<dbReference type="EMBL" id="MYFO01000003">
    <property type="protein sequence ID" value="TFE90868.1"/>
    <property type="molecule type" value="Genomic_DNA"/>
</dbReference>
<evidence type="ECO:0000313" key="8">
    <source>
        <dbReference type="EMBL" id="TFE90868.1"/>
    </source>
</evidence>
<evidence type="ECO:0000256" key="4">
    <source>
        <dbReference type="ARBA" id="ARBA00023136"/>
    </source>
</evidence>
<proteinExistence type="predicted"/>
<feature type="transmembrane region" description="Helical" evidence="6">
    <location>
        <begin position="127"/>
        <end position="148"/>
    </location>
</feature>
<dbReference type="Proteomes" id="UP000298246">
    <property type="component" value="Unassembled WGS sequence"/>
</dbReference>
<keyword evidence="2 6" id="KW-0812">Transmembrane</keyword>
<sequence>MNARERTAAFLLSALLIAAAAALTLLTALQISGMSLYIVLSKSMEPTVPHGSLALVRKPGAELHNADIVVYRMEGHPYPIMHRIVGIGSDGAYTVKGDANSKPDPLPVVDGQLAGVYVAHLPLVGMLVYYAQMWTVPLGLLLAGLLVYTLMRLRQRRRSADEP</sequence>
<keyword evidence="9" id="KW-1185">Reference proteome</keyword>
<evidence type="ECO:0000256" key="1">
    <source>
        <dbReference type="ARBA" id="ARBA00004370"/>
    </source>
</evidence>
<evidence type="ECO:0000256" key="3">
    <source>
        <dbReference type="ARBA" id="ARBA00022989"/>
    </source>
</evidence>
<accession>A0A4Y8Q8J3</accession>
<gene>
    <name evidence="8" type="ORF">B5M42_03300</name>
</gene>
<comment type="caution">
    <text evidence="8">The sequence shown here is derived from an EMBL/GenBank/DDBJ whole genome shotgun (WGS) entry which is preliminary data.</text>
</comment>
<dbReference type="PANTHER" id="PTHR10806">
    <property type="entry name" value="SIGNAL PEPTIDASE COMPLEX CATALYTIC SUBUNIT SEC11"/>
    <property type="match status" value="1"/>
</dbReference>
<dbReference type="SUPFAM" id="SSF51306">
    <property type="entry name" value="LexA/Signal peptidase"/>
    <property type="match status" value="1"/>
</dbReference>
<dbReference type="GO" id="GO:0004252">
    <property type="term" value="F:serine-type endopeptidase activity"/>
    <property type="evidence" value="ECO:0007669"/>
    <property type="project" value="UniProtKB-UniRule"/>
</dbReference>
<evidence type="ECO:0000259" key="7">
    <source>
        <dbReference type="Pfam" id="PF10502"/>
    </source>
</evidence>
<feature type="domain" description="Peptidase S26" evidence="7">
    <location>
        <begin position="17"/>
        <end position="90"/>
    </location>
</feature>
<evidence type="ECO:0000313" key="9">
    <source>
        <dbReference type="Proteomes" id="UP000298246"/>
    </source>
</evidence>
<dbReference type="CDD" id="cd06462">
    <property type="entry name" value="Peptidase_S24_S26"/>
    <property type="match status" value="1"/>
</dbReference>
<dbReference type="GO" id="GO:0006465">
    <property type="term" value="P:signal peptide processing"/>
    <property type="evidence" value="ECO:0007669"/>
    <property type="project" value="UniProtKB-UniRule"/>
</dbReference>
<dbReference type="PANTHER" id="PTHR10806:SF6">
    <property type="entry name" value="SIGNAL PEPTIDASE COMPLEX CATALYTIC SUBUNIT SEC11"/>
    <property type="match status" value="1"/>
</dbReference>
<dbReference type="InterPro" id="IPR001733">
    <property type="entry name" value="Peptidase_S26B"/>
</dbReference>
<dbReference type="RefSeq" id="WP_134749716.1">
    <property type="nucleotide sequence ID" value="NZ_MYFO02000007.1"/>
</dbReference>
<name>A0A4Y8Q8J3_9BACL</name>
<protein>
    <recommendedName>
        <fullName evidence="5">Signal peptidase I</fullName>
        <ecNumber evidence="5">3.4.21.89</ecNumber>
    </recommendedName>
</protein>
<organism evidence="8 9">
    <name type="scientific">Paenibacillus athensensis</name>
    <dbReference type="NCBI Taxonomy" id="1967502"/>
    <lineage>
        <taxon>Bacteria</taxon>
        <taxon>Bacillati</taxon>
        <taxon>Bacillota</taxon>
        <taxon>Bacilli</taxon>
        <taxon>Bacillales</taxon>
        <taxon>Paenibacillaceae</taxon>
        <taxon>Paenibacillus</taxon>
    </lineage>
</organism>
<comment type="subcellular location">
    <subcellularLocation>
        <location evidence="1">Membrane</location>
    </subcellularLocation>
</comment>
<keyword evidence="3 6" id="KW-1133">Transmembrane helix</keyword>
<dbReference type="GO" id="GO:0016020">
    <property type="term" value="C:membrane"/>
    <property type="evidence" value="ECO:0007669"/>
    <property type="project" value="UniProtKB-SubCell"/>
</dbReference>
<keyword evidence="4 6" id="KW-0472">Membrane</keyword>
<dbReference type="NCBIfam" id="TIGR02228">
    <property type="entry name" value="sigpep_I_arch"/>
    <property type="match status" value="1"/>
</dbReference>
<evidence type="ECO:0000256" key="2">
    <source>
        <dbReference type="ARBA" id="ARBA00022692"/>
    </source>
</evidence>
<reference evidence="8 9" key="1">
    <citation type="submission" date="2017-03" db="EMBL/GenBank/DDBJ databases">
        <title>Isolation of Levoglucosan Utilizing Bacteria.</title>
        <authorList>
            <person name="Arya A.S."/>
        </authorList>
    </citation>
    <scope>NUCLEOTIDE SEQUENCE [LARGE SCALE GENOMIC DNA]</scope>
    <source>
        <strain evidence="8 9">MEC069</strain>
    </source>
</reference>
<dbReference type="EC" id="3.4.21.89" evidence="5"/>
<dbReference type="AlphaFoldDB" id="A0A4Y8Q8J3"/>
<dbReference type="InterPro" id="IPR019533">
    <property type="entry name" value="Peptidase_S26"/>
</dbReference>
<dbReference type="GO" id="GO:0009003">
    <property type="term" value="F:signal peptidase activity"/>
    <property type="evidence" value="ECO:0007669"/>
    <property type="project" value="UniProtKB-EC"/>
</dbReference>
<dbReference type="OrthoDB" id="2243765at2"/>